<gene>
    <name evidence="7" type="ORF">OZSIB_1067</name>
</gene>
<evidence type="ECO:0000256" key="2">
    <source>
        <dbReference type="ARBA" id="ARBA00022452"/>
    </source>
</evidence>
<dbReference type="InterPro" id="IPR051906">
    <property type="entry name" value="TolC-like"/>
</dbReference>
<reference evidence="7 8" key="1">
    <citation type="submission" date="2018-05" db="EMBL/GenBank/DDBJ databases">
        <title>A metagenomic window into the 2 km-deep terrestrial subsurface aquifer revealed taxonomically and functionally diverse microbial community comprising novel uncultured bacterial lineages.</title>
        <authorList>
            <person name="Kadnikov V.V."/>
            <person name="Mardanov A.V."/>
            <person name="Beletsky A.V."/>
            <person name="Banks D."/>
            <person name="Pimenov N.V."/>
            <person name="Frank Y.A."/>
            <person name="Karnachuk O.V."/>
            <person name="Ravin N.V."/>
        </authorList>
    </citation>
    <scope>NUCLEOTIDE SEQUENCE [LARGE SCALE GENOMIC DNA]</scope>
    <source>
        <strain evidence="7">BY5</strain>
    </source>
</reference>
<dbReference type="PANTHER" id="PTHR30026:SF20">
    <property type="entry name" value="OUTER MEMBRANE PROTEIN TOLC"/>
    <property type="match status" value="1"/>
</dbReference>
<evidence type="ECO:0000313" key="7">
    <source>
        <dbReference type="EMBL" id="RCK74076.1"/>
    </source>
</evidence>
<dbReference type="AlphaFoldDB" id="A0A367Z7D7"/>
<feature type="compositionally biased region" description="Pro residues" evidence="6">
    <location>
        <begin position="526"/>
        <end position="536"/>
    </location>
</feature>
<keyword evidence="4" id="KW-0472">Membrane</keyword>
<dbReference type="GO" id="GO:0009279">
    <property type="term" value="C:cell outer membrane"/>
    <property type="evidence" value="ECO:0007669"/>
    <property type="project" value="UniProtKB-SubCell"/>
</dbReference>
<comment type="subcellular location">
    <subcellularLocation>
        <location evidence="1">Cell outer membrane</location>
    </subcellularLocation>
</comment>
<evidence type="ECO:0000256" key="6">
    <source>
        <dbReference type="SAM" id="MobiDB-lite"/>
    </source>
</evidence>
<dbReference type="GO" id="GO:1990281">
    <property type="term" value="C:efflux pump complex"/>
    <property type="evidence" value="ECO:0007669"/>
    <property type="project" value="TreeGrafter"/>
</dbReference>
<evidence type="ECO:0000256" key="5">
    <source>
        <dbReference type="ARBA" id="ARBA00023237"/>
    </source>
</evidence>
<keyword evidence="3" id="KW-0812">Transmembrane</keyword>
<evidence type="ECO:0000256" key="1">
    <source>
        <dbReference type="ARBA" id="ARBA00004442"/>
    </source>
</evidence>
<name>A0A367Z7D7_9BACT</name>
<sequence>MVVIAGLAFGWEAPAPVWGEPSAAAATPDQSIPVDPESAPETPSSGLGLAEVVAMTLGHNPDILLQAQEVAGKQGAVQQAAGPFSPQLRSGVVKSRSIRPLTMRDRFGMGGRTHLPTTTTNYQIGYERLLRSGLVLRPRIEFTRNDPDLPGLIPENRGEVKFELICPLARGRGANAAPRANEDAARLDLEASRRTLEAAVQRSLFQAIDAYWSYVGSFRRLEIQRAAEDRARRLVEETEQLIKADHSPASERSQVEANLAAKQADRISSENTLRQDRRSLGLLLGIDAAAIEGLGPPLDAFPEPASLSLPVDLPPALVQETLDRRPELAELRLQARSAARLTAGSRSDERPRIDANLTVGYSGLDESNRFAAYFTPLSQRLPGLNVTFQVTADLPLKNDQAIGLRRQREAQEHKLAIALERAERDIRTGLTLAWRSVIDSLHQARCSDIAVRTYQSAVENEKAKLANGMSTLIDLINMEDRLTNALLSDIQARVNLARALNSLQYQAGRLVRRAEEGRPAADRPAPGAPLPPPLPPEVGTARYAVDLEALRTVASATAFPPTEKLP</sequence>
<organism evidence="7 8">
    <name type="scientific">Candidatus Ozemobacter sibiricus</name>
    <dbReference type="NCBI Taxonomy" id="2268124"/>
    <lineage>
        <taxon>Bacteria</taxon>
        <taxon>Candidatus Ozemobacteria</taxon>
        <taxon>Candidatus Ozemobacterales</taxon>
        <taxon>Candidatus Ozemobacteraceae</taxon>
        <taxon>Candidatus Ozemobacter</taxon>
    </lineage>
</organism>
<feature type="region of interest" description="Disordered" evidence="6">
    <location>
        <begin position="514"/>
        <end position="539"/>
    </location>
</feature>
<dbReference type="Proteomes" id="UP000252355">
    <property type="component" value="Unassembled WGS sequence"/>
</dbReference>
<accession>A0A367Z7D7</accession>
<keyword evidence="2" id="KW-1134">Transmembrane beta strand</keyword>
<protein>
    <submittedName>
        <fullName evidence="7">Outer membrane efflux protein</fullName>
    </submittedName>
</protein>
<comment type="caution">
    <text evidence="7">The sequence shown here is derived from an EMBL/GenBank/DDBJ whole genome shotgun (WGS) entry which is preliminary data.</text>
</comment>
<evidence type="ECO:0000256" key="4">
    <source>
        <dbReference type="ARBA" id="ARBA00023136"/>
    </source>
</evidence>
<keyword evidence="5" id="KW-0998">Cell outer membrane</keyword>
<dbReference type="GO" id="GO:0015288">
    <property type="term" value="F:porin activity"/>
    <property type="evidence" value="ECO:0007669"/>
    <property type="project" value="TreeGrafter"/>
</dbReference>
<evidence type="ECO:0000313" key="8">
    <source>
        <dbReference type="Proteomes" id="UP000252355"/>
    </source>
</evidence>
<dbReference type="GO" id="GO:0015562">
    <property type="term" value="F:efflux transmembrane transporter activity"/>
    <property type="evidence" value="ECO:0007669"/>
    <property type="project" value="InterPro"/>
</dbReference>
<dbReference type="Gene3D" id="1.20.1600.10">
    <property type="entry name" value="Outer membrane efflux proteins (OEP)"/>
    <property type="match status" value="1"/>
</dbReference>
<proteinExistence type="predicted"/>
<feature type="region of interest" description="Disordered" evidence="6">
    <location>
        <begin position="20"/>
        <end position="45"/>
    </location>
</feature>
<dbReference type="PANTHER" id="PTHR30026">
    <property type="entry name" value="OUTER MEMBRANE PROTEIN TOLC"/>
    <property type="match status" value="1"/>
</dbReference>
<dbReference type="EMBL" id="QOQW01000046">
    <property type="protein sequence ID" value="RCK74076.1"/>
    <property type="molecule type" value="Genomic_DNA"/>
</dbReference>
<evidence type="ECO:0000256" key="3">
    <source>
        <dbReference type="ARBA" id="ARBA00022692"/>
    </source>
</evidence>
<dbReference type="SUPFAM" id="SSF56954">
    <property type="entry name" value="Outer membrane efflux proteins (OEP)"/>
    <property type="match status" value="1"/>
</dbReference>